<organism evidence="4 5">
    <name type="scientific">Undibacterium hunanense</name>
    <dbReference type="NCBI Taxonomy" id="2762292"/>
    <lineage>
        <taxon>Bacteria</taxon>
        <taxon>Pseudomonadati</taxon>
        <taxon>Pseudomonadota</taxon>
        <taxon>Betaproteobacteria</taxon>
        <taxon>Burkholderiales</taxon>
        <taxon>Oxalobacteraceae</taxon>
        <taxon>Undibacterium</taxon>
    </lineage>
</organism>
<protein>
    <submittedName>
        <fullName evidence="4">Alpha/beta hydrolase</fullName>
    </submittedName>
</protein>
<dbReference type="PANTHER" id="PTHR48081:SF33">
    <property type="entry name" value="KYNURENINE FORMAMIDASE"/>
    <property type="match status" value="1"/>
</dbReference>
<evidence type="ECO:0000313" key="4">
    <source>
        <dbReference type="EMBL" id="MBC3920760.1"/>
    </source>
</evidence>
<dbReference type="InterPro" id="IPR050300">
    <property type="entry name" value="GDXG_lipolytic_enzyme"/>
</dbReference>
<evidence type="ECO:0000259" key="3">
    <source>
        <dbReference type="Pfam" id="PF20434"/>
    </source>
</evidence>
<dbReference type="Pfam" id="PF20434">
    <property type="entry name" value="BD-FAE"/>
    <property type="match status" value="1"/>
</dbReference>
<feature type="domain" description="BD-FAE-like" evidence="3">
    <location>
        <begin position="76"/>
        <end position="184"/>
    </location>
</feature>
<name>A0ABR6ZYW9_9BURK</name>
<dbReference type="EMBL" id="JACOGF010000019">
    <property type="protein sequence ID" value="MBC3920760.1"/>
    <property type="molecule type" value="Genomic_DNA"/>
</dbReference>
<dbReference type="Proteomes" id="UP000650424">
    <property type="component" value="Unassembled WGS sequence"/>
</dbReference>
<keyword evidence="1 4" id="KW-0378">Hydrolase</keyword>
<dbReference type="InterPro" id="IPR049492">
    <property type="entry name" value="BD-FAE-like_dom"/>
</dbReference>
<feature type="compositionally biased region" description="Basic and acidic residues" evidence="2">
    <location>
        <begin position="13"/>
        <end position="39"/>
    </location>
</feature>
<sequence>MSVLPASVAAGTLRDKLMERRQERQEQKAMQDEKSDSKPDGGQSDADTTTVNAAGLPSGTRVLRDIAYGSDRRQTMDVYLPATAIARPDMPVILMVHGGAWKIGNKTARGVVENKAAHWLPKAYVFISINYRMLPDAKPLEQADDVARALAMAQGRAAEWGGSRSKFILMGHSAGAHLVSVLASNPAIAGKAGASPWLATVSIDSAAYDINSIMEQKHYRFYDEAFGNDPAYWKAASPGLLLKQPAAPFLAICSSQRPDKPCLQAEAFVSKAKSLGMLAQTLPQAMSHADINKTLGQDSAYTAAVDRFLKAADSSLP</sequence>
<dbReference type="PANTHER" id="PTHR48081">
    <property type="entry name" value="AB HYDROLASE SUPERFAMILY PROTEIN C4A8.06C"/>
    <property type="match status" value="1"/>
</dbReference>
<keyword evidence="5" id="KW-1185">Reference proteome</keyword>
<dbReference type="Gene3D" id="3.40.50.1820">
    <property type="entry name" value="alpha/beta hydrolase"/>
    <property type="match status" value="1"/>
</dbReference>
<feature type="region of interest" description="Disordered" evidence="2">
    <location>
        <begin position="12"/>
        <end position="55"/>
    </location>
</feature>
<dbReference type="GO" id="GO:0016787">
    <property type="term" value="F:hydrolase activity"/>
    <property type="evidence" value="ECO:0007669"/>
    <property type="project" value="UniProtKB-KW"/>
</dbReference>
<evidence type="ECO:0000256" key="2">
    <source>
        <dbReference type="SAM" id="MobiDB-lite"/>
    </source>
</evidence>
<evidence type="ECO:0000313" key="5">
    <source>
        <dbReference type="Proteomes" id="UP000650424"/>
    </source>
</evidence>
<gene>
    <name evidence="4" type="ORF">H8L32_25060</name>
</gene>
<accession>A0ABR6ZYW9</accession>
<dbReference type="SUPFAM" id="SSF53474">
    <property type="entry name" value="alpha/beta-Hydrolases"/>
    <property type="match status" value="1"/>
</dbReference>
<evidence type="ECO:0000256" key="1">
    <source>
        <dbReference type="ARBA" id="ARBA00022801"/>
    </source>
</evidence>
<comment type="caution">
    <text evidence="4">The sequence shown here is derived from an EMBL/GenBank/DDBJ whole genome shotgun (WGS) entry which is preliminary data.</text>
</comment>
<dbReference type="InterPro" id="IPR029058">
    <property type="entry name" value="AB_hydrolase_fold"/>
</dbReference>
<reference evidence="4 5" key="1">
    <citation type="submission" date="2020-08" db="EMBL/GenBank/DDBJ databases">
        <title>Novel species isolated from subtropical streams in China.</title>
        <authorList>
            <person name="Lu H."/>
        </authorList>
    </citation>
    <scope>NUCLEOTIDE SEQUENCE [LARGE SCALE GENOMIC DNA]</scope>
    <source>
        <strain evidence="4 5">CY18W</strain>
    </source>
</reference>
<proteinExistence type="predicted"/>